<dbReference type="SUPFAM" id="SSF143422">
    <property type="entry name" value="Transposase IS200-like"/>
    <property type="match status" value="1"/>
</dbReference>
<dbReference type="PANTHER" id="PTHR36966">
    <property type="entry name" value="REP-ASSOCIATED TYROSINE TRANSPOSASE"/>
    <property type="match status" value="1"/>
</dbReference>
<proteinExistence type="predicted"/>
<gene>
    <name evidence="2" type="ORF">AAD027_16850</name>
</gene>
<evidence type="ECO:0000259" key="1">
    <source>
        <dbReference type="SMART" id="SM01321"/>
    </source>
</evidence>
<dbReference type="PANTHER" id="PTHR36966:SF1">
    <property type="entry name" value="REP-ASSOCIATED TYROSINE TRANSPOSASE"/>
    <property type="match status" value="1"/>
</dbReference>
<dbReference type="InterPro" id="IPR052715">
    <property type="entry name" value="RAYT_transposase"/>
</dbReference>
<keyword evidence="3" id="KW-1185">Reference proteome</keyword>
<dbReference type="InterPro" id="IPR002686">
    <property type="entry name" value="Transposase_17"/>
</dbReference>
<dbReference type="SMART" id="SM01321">
    <property type="entry name" value="Y1_Tnp"/>
    <property type="match status" value="1"/>
</dbReference>
<comment type="caution">
    <text evidence="2">The sequence shown here is derived from an EMBL/GenBank/DDBJ whole genome shotgun (WGS) entry which is preliminary data.</text>
</comment>
<feature type="domain" description="Transposase IS200-like" evidence="1">
    <location>
        <begin position="20"/>
        <end position="136"/>
    </location>
</feature>
<dbReference type="NCBIfam" id="NF047646">
    <property type="entry name" value="REP_Tyr_transpos"/>
    <property type="match status" value="1"/>
</dbReference>
<reference evidence="2 3" key="1">
    <citation type="submission" date="2024-04" db="EMBL/GenBank/DDBJ databases">
        <title>Draft genome sequence of Pseudoxanthomonas putridarboris WD12.</title>
        <authorList>
            <person name="Oh J."/>
        </authorList>
    </citation>
    <scope>NUCLEOTIDE SEQUENCE [LARGE SCALE GENOMIC DNA]</scope>
    <source>
        <strain evidence="2 3">WD12</strain>
    </source>
</reference>
<dbReference type="InterPro" id="IPR036515">
    <property type="entry name" value="Transposase_17_sf"/>
</dbReference>
<dbReference type="EMBL" id="JBBWWT010000011">
    <property type="protein sequence ID" value="MEL1266025.1"/>
    <property type="molecule type" value="Genomic_DNA"/>
</dbReference>
<dbReference type="Pfam" id="PF01797">
    <property type="entry name" value="Y1_Tnp"/>
    <property type="match status" value="1"/>
</dbReference>
<protein>
    <submittedName>
        <fullName evidence="2">Transposase</fullName>
    </submittedName>
</protein>
<dbReference type="Gene3D" id="3.30.70.1290">
    <property type="entry name" value="Transposase IS200-like"/>
    <property type="match status" value="1"/>
</dbReference>
<evidence type="ECO:0000313" key="2">
    <source>
        <dbReference type="EMBL" id="MEL1266025.1"/>
    </source>
</evidence>
<dbReference type="RefSeq" id="WP_341727198.1">
    <property type="nucleotide sequence ID" value="NZ_JBBWWT010000011.1"/>
</dbReference>
<sequence>MASSLPKPGHRALRKGRGSESGRIYLVTTTTHRRIPYFAKWELASRMSAVMDRDDTWLPHAQLLCWILMPDHWHGLVQLSDATSLSKVIGLAKGRSARAVGRVARPSGQIWAAGFHDRAMRCDDDVLTAARYIVTNPVRAGLVTSIRYYPYWNSIWL</sequence>
<organism evidence="2 3">
    <name type="scientific">Pseudoxanthomonas putridarboris</name>
    <dbReference type="NCBI Taxonomy" id="752605"/>
    <lineage>
        <taxon>Bacteria</taxon>
        <taxon>Pseudomonadati</taxon>
        <taxon>Pseudomonadota</taxon>
        <taxon>Gammaproteobacteria</taxon>
        <taxon>Lysobacterales</taxon>
        <taxon>Lysobacteraceae</taxon>
        <taxon>Pseudoxanthomonas</taxon>
    </lineage>
</organism>
<evidence type="ECO:0000313" key="3">
    <source>
        <dbReference type="Proteomes" id="UP001459204"/>
    </source>
</evidence>
<name>A0ABU9J442_9GAMM</name>
<accession>A0ABU9J442</accession>
<dbReference type="Proteomes" id="UP001459204">
    <property type="component" value="Unassembled WGS sequence"/>
</dbReference>